<dbReference type="AlphaFoldDB" id="A0AAE1V4B8"/>
<protein>
    <submittedName>
        <fullName evidence="2">Uncharacterized protein</fullName>
    </submittedName>
</protein>
<accession>A0AAE1V4B8</accession>
<evidence type="ECO:0000256" key="1">
    <source>
        <dbReference type="ARBA" id="ARBA00009431"/>
    </source>
</evidence>
<dbReference type="InterPro" id="IPR001563">
    <property type="entry name" value="Peptidase_S10"/>
</dbReference>
<comment type="similarity">
    <text evidence="1">Belongs to the peptidase S10 family.</text>
</comment>
<organism evidence="2 3">
    <name type="scientific">Anisodus tanguticus</name>
    <dbReference type="NCBI Taxonomy" id="243964"/>
    <lineage>
        <taxon>Eukaryota</taxon>
        <taxon>Viridiplantae</taxon>
        <taxon>Streptophyta</taxon>
        <taxon>Embryophyta</taxon>
        <taxon>Tracheophyta</taxon>
        <taxon>Spermatophyta</taxon>
        <taxon>Magnoliopsida</taxon>
        <taxon>eudicotyledons</taxon>
        <taxon>Gunneridae</taxon>
        <taxon>Pentapetalae</taxon>
        <taxon>asterids</taxon>
        <taxon>lamiids</taxon>
        <taxon>Solanales</taxon>
        <taxon>Solanaceae</taxon>
        <taxon>Solanoideae</taxon>
        <taxon>Hyoscyameae</taxon>
        <taxon>Anisodus</taxon>
    </lineage>
</organism>
<evidence type="ECO:0000313" key="3">
    <source>
        <dbReference type="Proteomes" id="UP001291623"/>
    </source>
</evidence>
<dbReference type="Proteomes" id="UP001291623">
    <property type="component" value="Unassembled WGS sequence"/>
</dbReference>
<evidence type="ECO:0000313" key="2">
    <source>
        <dbReference type="EMBL" id="KAK4348219.1"/>
    </source>
</evidence>
<name>A0AAE1V4B8_9SOLA</name>
<dbReference type="GO" id="GO:0004185">
    <property type="term" value="F:serine-type carboxypeptidase activity"/>
    <property type="evidence" value="ECO:0007669"/>
    <property type="project" value="InterPro"/>
</dbReference>
<reference evidence="2" key="1">
    <citation type="submission" date="2023-12" db="EMBL/GenBank/DDBJ databases">
        <title>Genome assembly of Anisodus tanguticus.</title>
        <authorList>
            <person name="Wang Y.-J."/>
        </authorList>
    </citation>
    <scope>NUCLEOTIDE SEQUENCE</scope>
    <source>
        <strain evidence="2">KB-2021</strain>
        <tissue evidence="2">Leaf</tissue>
    </source>
</reference>
<proteinExistence type="inferred from homology"/>
<dbReference type="EMBL" id="JAVYJV010000018">
    <property type="protein sequence ID" value="KAK4348219.1"/>
    <property type="molecule type" value="Genomic_DNA"/>
</dbReference>
<gene>
    <name evidence="2" type="ORF">RND71_034558</name>
</gene>
<dbReference type="Pfam" id="PF00450">
    <property type="entry name" value="Peptidase_S10"/>
    <property type="match status" value="1"/>
</dbReference>
<dbReference type="InterPro" id="IPR029058">
    <property type="entry name" value="AB_hydrolase_fold"/>
</dbReference>
<dbReference type="SUPFAM" id="SSF53474">
    <property type="entry name" value="alpha/beta-Hydrolases"/>
    <property type="match status" value="1"/>
</dbReference>
<dbReference type="Gene3D" id="3.40.50.1820">
    <property type="entry name" value="alpha/beta hydrolase"/>
    <property type="match status" value="1"/>
</dbReference>
<keyword evidence="3" id="KW-1185">Reference proteome</keyword>
<comment type="caution">
    <text evidence="2">The sequence shown here is derived from an EMBL/GenBank/DDBJ whole genome shotgun (WGS) entry which is preliminary data.</text>
</comment>
<dbReference type="GO" id="GO:0006508">
    <property type="term" value="P:proteolysis"/>
    <property type="evidence" value="ECO:0007669"/>
    <property type="project" value="InterPro"/>
</dbReference>
<sequence length="218" mass="24606">MDDETDQKGMIDYAWDHAVISDHLYHSIKRVCNFSLEHPGEDCKDLLGQYFAVYGIVDMYSLYAPKCVKNSSSSTSTRPLPTINGAAPKSFSRITGRSSLDRSRITAQLLDCSQQAMRMISRLSQRTQQRNLGLCQGPSEIDSFTHKAGHCHTMMGMRYGVYVLTQRVLEGAPEAHCGMHGRFDPDELFKALCLQKREKRDWGDAKARWWKGHGGSGR</sequence>